<gene>
    <name evidence="2" type="ORF">N5910_06980</name>
</gene>
<dbReference type="InterPro" id="IPR000601">
    <property type="entry name" value="PKD_dom"/>
</dbReference>
<dbReference type="GeneID" id="75106982"/>
<dbReference type="Pfam" id="PF07705">
    <property type="entry name" value="CARDB"/>
    <property type="match status" value="1"/>
</dbReference>
<dbReference type="CDD" id="cd00146">
    <property type="entry name" value="PKD"/>
    <property type="match status" value="1"/>
</dbReference>
<dbReference type="EMBL" id="CP104550">
    <property type="protein sequence ID" value="UXH31279.1"/>
    <property type="molecule type" value="Genomic_DNA"/>
</dbReference>
<accession>A0A9E7UG39</accession>
<protein>
    <submittedName>
        <fullName evidence="2">PKD domain-containing protein</fullName>
    </submittedName>
</protein>
<dbReference type="Proteomes" id="UP001065373">
    <property type="component" value="Chromosome"/>
</dbReference>
<dbReference type="SUPFAM" id="SSF49299">
    <property type="entry name" value="PKD domain"/>
    <property type="match status" value="1"/>
</dbReference>
<dbReference type="PROSITE" id="PS50093">
    <property type="entry name" value="PKD"/>
    <property type="match status" value="1"/>
</dbReference>
<organism evidence="2">
    <name type="scientific">Methanothermobacter wolfeii</name>
    <name type="common">Methanobacterium wolfei</name>
    <dbReference type="NCBI Taxonomy" id="145261"/>
    <lineage>
        <taxon>Archaea</taxon>
        <taxon>Methanobacteriati</taxon>
        <taxon>Methanobacteriota</taxon>
        <taxon>Methanomada group</taxon>
        <taxon>Methanobacteria</taxon>
        <taxon>Methanobacteriales</taxon>
        <taxon>Methanobacteriaceae</taxon>
        <taxon>Methanothermobacter</taxon>
    </lineage>
</organism>
<dbReference type="Pfam" id="PF18911">
    <property type="entry name" value="PKD_4"/>
    <property type="match status" value="1"/>
</dbReference>
<feature type="domain" description="PKD" evidence="1">
    <location>
        <begin position="270"/>
        <end position="351"/>
    </location>
</feature>
<dbReference type="InterPro" id="IPR013783">
    <property type="entry name" value="Ig-like_fold"/>
</dbReference>
<evidence type="ECO:0000259" key="1">
    <source>
        <dbReference type="PROSITE" id="PS50093"/>
    </source>
</evidence>
<dbReference type="InterPro" id="IPR022409">
    <property type="entry name" value="PKD/Chitinase_dom"/>
</dbReference>
<dbReference type="KEGG" id="mwo:MWSIV6_1382"/>
<evidence type="ECO:0000313" key="2">
    <source>
        <dbReference type="EMBL" id="UXH31279.1"/>
    </source>
</evidence>
<dbReference type="InterPro" id="IPR035986">
    <property type="entry name" value="PKD_dom_sf"/>
</dbReference>
<dbReference type="RefSeq" id="WP_261599470.1">
    <property type="nucleotide sequence ID" value="NZ_CP104550.1"/>
</dbReference>
<dbReference type="InterPro" id="IPR011635">
    <property type="entry name" value="CARDB"/>
</dbReference>
<reference evidence="2" key="1">
    <citation type="submission" date="2022-09" db="EMBL/GenBank/DDBJ databases">
        <title>Characterization of three MwoI isoschizomers from sequenced genome and metagenomes.</title>
        <authorList>
            <person name="Fomenkov A."/>
            <person name="Xu S.Y."/>
            <person name="Roberts R.J."/>
        </authorList>
    </citation>
    <scope>NUCLEOTIDE SEQUENCE</scope>
    <source>
        <strain evidence="2">DSM 2970</strain>
    </source>
</reference>
<dbReference type="Gene3D" id="2.60.40.10">
    <property type="entry name" value="Immunoglobulins"/>
    <property type="match status" value="2"/>
</dbReference>
<dbReference type="SMART" id="SM00089">
    <property type="entry name" value="PKD"/>
    <property type="match status" value="1"/>
</dbReference>
<proteinExistence type="predicted"/>
<sequence>MKHIRYGKIVLAVFILSSIITLPLAEAHILIIANSRSDMGEAYDEARKVATTLKNKGYQVLELYNGSATVKNILKGMYGADAVIYAGHGGYMKGNYDDNGGDASPPFSLVASDGYIWGDGEMMRVGNTSFYAPFKDGIPVILLHACFSTGWVDEYEVKNPVETIYHFSRMFMGSGANYYATAWDGAEIIYDFLNGAANFQEANQRNWEVINNSSVYNGTRVWRNEHGYAAFVGDWNGTFPRANQTTSYDDAAAEEWYATKTRPNFTDNRPPVCDFTYAYSGSTSIRTLTFQSAAYDPDSDDITLKWKFGDGSTATGSTVTHTYAREGYYTVTLTVTDSKGVISGKRKTVKVGYPRPDLVVTGVRKSGSTLYITVRNQGTDTARNFYTRVWYGKYSTRNYKQLYTGTLTPGASVTLKTYYGYRRGTVKVDYFNRVPEKSETNNIRTF</sequence>
<dbReference type="AlphaFoldDB" id="A0A9E7UG39"/>
<name>A0A9E7UG39_METWO</name>